<keyword evidence="3" id="KW-1185">Reference proteome</keyword>
<accession>A0A418PYI7</accession>
<evidence type="ECO:0000313" key="3">
    <source>
        <dbReference type="Proteomes" id="UP000285023"/>
    </source>
</evidence>
<gene>
    <name evidence="2" type="ORF">D3M59_10780</name>
</gene>
<dbReference type="PANTHER" id="PTHR30451:SF5">
    <property type="entry name" value="SLR0019 PROTEIN"/>
    <property type="match status" value="1"/>
</dbReference>
<dbReference type="AlphaFoldDB" id="A0A418PYI7"/>
<reference evidence="2 3" key="1">
    <citation type="submission" date="2018-09" db="EMBL/GenBank/DDBJ databases">
        <title>Sphingomonas sp. DAC4.</title>
        <authorList>
            <person name="Seo T."/>
        </authorList>
    </citation>
    <scope>NUCLEOTIDE SEQUENCE [LARGE SCALE GENOMIC DNA]</scope>
    <source>
        <strain evidence="2 3">DAC4</strain>
    </source>
</reference>
<dbReference type="Gene3D" id="2.60.40.3110">
    <property type="match status" value="1"/>
</dbReference>
<dbReference type="GO" id="GO:0009297">
    <property type="term" value="P:pilus assembly"/>
    <property type="evidence" value="ECO:0007669"/>
    <property type="project" value="InterPro"/>
</dbReference>
<dbReference type="InterPro" id="IPR000015">
    <property type="entry name" value="Fimb_usher"/>
</dbReference>
<name>A0A418PYI7_9SPHN</name>
<evidence type="ECO:0000256" key="1">
    <source>
        <dbReference type="SAM" id="MobiDB-lite"/>
    </source>
</evidence>
<evidence type="ECO:0000313" key="2">
    <source>
        <dbReference type="EMBL" id="RIX27032.1"/>
    </source>
</evidence>
<evidence type="ECO:0008006" key="4">
    <source>
        <dbReference type="Google" id="ProtNLM"/>
    </source>
</evidence>
<sequence>MVQEPGSQRDGQGLRSRSHSGPVTPYHVRGAGGLTCVGFDRRNCQTRRLKPGTHMNTLTPRRGLMSLLASVGISAFILPCSSWANQTSRDPAPTAAQTTAQPTNVPAVLNSTGSPIELIVPLRERVPLGQVRIRILPDDTVEVSKADLVNAVRRGVTPQFVAHLEGTATPSGFIDIKALAAQGLTLRFDTAELELLATFDASAFPERRIGLGFDTVSSGAEPDASASVAAFLSYQGSWDWVHSGFDTGLREPRVNFQFNGRLLRTFAFENEFTYNGNERREFTRFGSRAFHDIPSSALRIGLGDLIPITTALQEQSDIGGIGISKLLSTFQSDRVFTASAGRKLTLREPATVTIIINGAPSRTLRLMPGSYDIQDLPLTGGANQVELLIEDDAGGRRLVSFDFFEDVLLLAPGVDEYDAKIGVRSDVDERGRYYFENEPVFSGFYRRGITDQLTIGGNAQTSRDAVQVGGEVTYGSRLGLVTLEASASRLDDYGTGTAMRLQYRYSAPMKTLTGSRRFDLLTLYRSKDFGGIEGAPNNPYSVSVSARYSQPVSERLSGGVGADYRRGRDGVRDFKAIRADANYRLRNNMNLTGSVGYENRSGLVFGASLFWRLGREALATARYDSRNDAASVAYFHTPERLLDTVAWGVEGTHSEGGRWGANATAIYRGNRGDFELAHRTTFGTEGQPRDQASSLRARGTIAFADGQLALGRYLTSSFAIVEPHESLGDAQVYIGNRVAADAEARSGALGPALVSLGSYSKRSLYYSVPDAPIGYDFGSGTLDLYAWEHAGFSRTIGSEFNVSITGRLVDPNGQPLALAIGTAKRLNDPSSPTVEIYTNRDGRLGASGLAPGYWLIDAGGYQYPLTIRAEDGALLNVEELRPNSKGENSR</sequence>
<protein>
    <recommendedName>
        <fullName evidence="4">Fimbrial biogenesis outer membrane usher protein</fullName>
    </recommendedName>
</protein>
<feature type="compositionally biased region" description="Polar residues" evidence="1">
    <location>
        <begin position="1"/>
        <end position="10"/>
    </location>
</feature>
<proteinExistence type="predicted"/>
<dbReference type="PANTHER" id="PTHR30451">
    <property type="entry name" value="OUTER MEMBRANE USHER PROTEIN"/>
    <property type="match status" value="1"/>
</dbReference>
<organism evidence="2 3">
    <name type="scientific">Sphingomonas edaphi</name>
    <dbReference type="NCBI Taxonomy" id="2315689"/>
    <lineage>
        <taxon>Bacteria</taxon>
        <taxon>Pseudomonadati</taxon>
        <taxon>Pseudomonadota</taxon>
        <taxon>Alphaproteobacteria</taxon>
        <taxon>Sphingomonadales</taxon>
        <taxon>Sphingomonadaceae</taxon>
        <taxon>Sphingomonas</taxon>
    </lineage>
</organism>
<comment type="caution">
    <text evidence="2">The sequence shown here is derived from an EMBL/GenBank/DDBJ whole genome shotgun (WGS) entry which is preliminary data.</text>
</comment>
<dbReference type="EMBL" id="QXTF01000004">
    <property type="protein sequence ID" value="RIX27032.1"/>
    <property type="molecule type" value="Genomic_DNA"/>
</dbReference>
<feature type="region of interest" description="Disordered" evidence="1">
    <location>
        <begin position="1"/>
        <end position="27"/>
    </location>
</feature>
<dbReference type="Proteomes" id="UP000285023">
    <property type="component" value="Unassembled WGS sequence"/>
</dbReference>
<dbReference type="GO" id="GO:0015473">
    <property type="term" value="F:fimbrial usher porin activity"/>
    <property type="evidence" value="ECO:0007669"/>
    <property type="project" value="InterPro"/>
</dbReference>
<dbReference type="GO" id="GO:0009279">
    <property type="term" value="C:cell outer membrane"/>
    <property type="evidence" value="ECO:0007669"/>
    <property type="project" value="TreeGrafter"/>
</dbReference>